<feature type="non-terminal residue" evidence="1">
    <location>
        <position position="63"/>
    </location>
</feature>
<gene>
    <name evidence="2" type="ORF">QYT958_LOCUS47442</name>
    <name evidence="3" type="ORF">QYT958_LOCUS47943</name>
    <name evidence="1" type="ORF">UJA718_LOCUS46834</name>
</gene>
<keyword evidence="4" id="KW-1185">Reference proteome</keyword>
<comment type="caution">
    <text evidence="1">The sequence shown here is derived from an EMBL/GenBank/DDBJ whole genome shotgun (WGS) entry which is preliminary data.</text>
</comment>
<name>A0A821WP56_9BILA</name>
<proteinExistence type="predicted"/>
<dbReference type="EMBL" id="CAJOBR010093106">
    <property type="protein sequence ID" value="CAF5143703.1"/>
    <property type="molecule type" value="Genomic_DNA"/>
</dbReference>
<dbReference type="EMBL" id="CAJOBP010085795">
    <property type="protein sequence ID" value="CAF4930162.1"/>
    <property type="molecule type" value="Genomic_DNA"/>
</dbReference>
<reference evidence="1" key="1">
    <citation type="submission" date="2021-02" db="EMBL/GenBank/DDBJ databases">
        <authorList>
            <person name="Nowell W R."/>
        </authorList>
    </citation>
    <scope>NUCLEOTIDE SEQUENCE</scope>
</reference>
<accession>A0A821WP56</accession>
<dbReference type="Proteomes" id="UP000663848">
    <property type="component" value="Unassembled WGS sequence"/>
</dbReference>
<evidence type="ECO:0000313" key="4">
    <source>
        <dbReference type="Proteomes" id="UP000663873"/>
    </source>
</evidence>
<dbReference type="Proteomes" id="UP000663873">
    <property type="component" value="Unassembled WGS sequence"/>
</dbReference>
<evidence type="ECO:0000313" key="1">
    <source>
        <dbReference type="EMBL" id="CAF4930162.1"/>
    </source>
</evidence>
<evidence type="ECO:0000313" key="2">
    <source>
        <dbReference type="EMBL" id="CAF5138097.1"/>
    </source>
</evidence>
<sequence>AVPQLTKKQQEMLQQQLDQEQATRDNVKKIDEDAKNVFEIFTNIVKSTQELFIPYLGELVAHI</sequence>
<dbReference type="EMBL" id="CAJOBR010089338">
    <property type="protein sequence ID" value="CAF5138097.1"/>
    <property type="molecule type" value="Genomic_DNA"/>
</dbReference>
<organism evidence="1 4">
    <name type="scientific">Rotaria socialis</name>
    <dbReference type="NCBI Taxonomy" id="392032"/>
    <lineage>
        <taxon>Eukaryota</taxon>
        <taxon>Metazoa</taxon>
        <taxon>Spiralia</taxon>
        <taxon>Gnathifera</taxon>
        <taxon>Rotifera</taxon>
        <taxon>Eurotatoria</taxon>
        <taxon>Bdelloidea</taxon>
        <taxon>Philodinida</taxon>
        <taxon>Philodinidae</taxon>
        <taxon>Rotaria</taxon>
    </lineage>
</organism>
<protein>
    <submittedName>
        <fullName evidence="1">Uncharacterized protein</fullName>
    </submittedName>
</protein>
<evidence type="ECO:0000313" key="3">
    <source>
        <dbReference type="EMBL" id="CAF5143703.1"/>
    </source>
</evidence>
<feature type="non-terminal residue" evidence="1">
    <location>
        <position position="1"/>
    </location>
</feature>
<dbReference type="AlphaFoldDB" id="A0A821WP56"/>